<dbReference type="STRING" id="364032.SAMN05443662_1634"/>
<evidence type="ECO:0000256" key="3">
    <source>
        <dbReference type="ARBA" id="ARBA00022729"/>
    </source>
</evidence>
<evidence type="ECO:0000256" key="5">
    <source>
        <dbReference type="ARBA" id="ARBA00023284"/>
    </source>
</evidence>
<evidence type="ECO:0000313" key="8">
    <source>
        <dbReference type="EMBL" id="SIO16945.1"/>
    </source>
</evidence>
<dbReference type="InterPro" id="IPR001853">
    <property type="entry name" value="DSBA-like_thioredoxin_dom"/>
</dbReference>
<dbReference type="AlphaFoldDB" id="A0A1N6HBB9"/>
<dbReference type="InterPro" id="IPR017937">
    <property type="entry name" value="Thioredoxin_CS"/>
</dbReference>
<gene>
    <name evidence="8" type="ORF">SAMN05443662_1634</name>
</gene>
<dbReference type="Proteomes" id="UP000198461">
    <property type="component" value="Unassembled WGS sequence"/>
</dbReference>
<proteinExistence type="inferred from homology"/>
<protein>
    <recommendedName>
        <fullName evidence="2">Thiol:disulfide interchange protein DsbA</fullName>
    </recommendedName>
</protein>
<dbReference type="EMBL" id="FSRE01000004">
    <property type="protein sequence ID" value="SIO16945.1"/>
    <property type="molecule type" value="Genomic_DNA"/>
</dbReference>
<feature type="domain" description="DSBA-like thioredoxin" evidence="7">
    <location>
        <begin position="95"/>
        <end position="186"/>
    </location>
</feature>
<evidence type="ECO:0000313" key="9">
    <source>
        <dbReference type="Proteomes" id="UP000198461"/>
    </source>
</evidence>
<feature type="chain" id="PRO_5012184555" description="Thiol:disulfide interchange protein DsbA" evidence="6">
    <location>
        <begin position="24"/>
        <end position="206"/>
    </location>
</feature>
<dbReference type="InterPro" id="IPR036249">
    <property type="entry name" value="Thioredoxin-like_sf"/>
</dbReference>
<evidence type="ECO:0000259" key="7">
    <source>
        <dbReference type="Pfam" id="PF01323"/>
    </source>
</evidence>
<name>A0A1N6HBB9_9GAMM</name>
<keyword evidence="9" id="KW-1185">Reference proteome</keyword>
<accession>A0A1N6HBB9</accession>
<dbReference type="SUPFAM" id="SSF52833">
    <property type="entry name" value="Thioredoxin-like"/>
    <property type="match status" value="1"/>
</dbReference>
<keyword evidence="5" id="KW-0676">Redox-active center</keyword>
<keyword evidence="4" id="KW-1015">Disulfide bond</keyword>
<sequence>MKLTRRHFTTLLGAAALAPLAHADEIEPPMEGVEYKKVPRPHPKAKHVTVFFFYGCPHCYHLEPSIDAWLQRKPADVTFERYPAVIDSPAWIFFARAFFTAKNLGVLEQSHKALFDALHRDRLKLFSVEKLAAWYSQFGVDPKDFDTMFKSFKVDTQVKEARKLTQDFGIDGVPAIVVNGQWLTDVVMNGSRTRLWQTVDWLLANK</sequence>
<dbReference type="CDD" id="cd03019">
    <property type="entry name" value="DsbA_DsbA"/>
    <property type="match status" value="1"/>
</dbReference>
<evidence type="ECO:0000256" key="6">
    <source>
        <dbReference type="SAM" id="SignalP"/>
    </source>
</evidence>
<evidence type="ECO:0000256" key="4">
    <source>
        <dbReference type="ARBA" id="ARBA00023157"/>
    </source>
</evidence>
<feature type="signal peptide" evidence="6">
    <location>
        <begin position="1"/>
        <end position="23"/>
    </location>
</feature>
<dbReference type="Gene3D" id="3.40.30.10">
    <property type="entry name" value="Glutaredoxin"/>
    <property type="match status" value="1"/>
</dbReference>
<keyword evidence="3 6" id="KW-0732">Signal</keyword>
<dbReference type="Pfam" id="PF01323">
    <property type="entry name" value="DSBA"/>
    <property type="match status" value="1"/>
</dbReference>
<reference evidence="8 9" key="1">
    <citation type="submission" date="2016-11" db="EMBL/GenBank/DDBJ databases">
        <authorList>
            <person name="Jaros S."/>
            <person name="Januszkiewicz K."/>
            <person name="Wedrychowicz H."/>
        </authorList>
    </citation>
    <scope>NUCLEOTIDE SEQUENCE [LARGE SCALE GENOMIC DNA]</scope>
    <source>
        <strain evidence="8 9">DSM 17737</strain>
    </source>
</reference>
<dbReference type="PROSITE" id="PS00194">
    <property type="entry name" value="THIOREDOXIN_1"/>
    <property type="match status" value="1"/>
</dbReference>
<dbReference type="InterPro" id="IPR050824">
    <property type="entry name" value="Thiol_disulfide_DsbA"/>
</dbReference>
<dbReference type="InterPro" id="IPR023205">
    <property type="entry name" value="DsbA/DsbL"/>
</dbReference>
<comment type="similarity">
    <text evidence="1">Belongs to the thioredoxin family. DsbA subfamily.</text>
</comment>
<dbReference type="RefSeq" id="WP_074201908.1">
    <property type="nucleotide sequence ID" value="NZ_FSRE01000004.1"/>
</dbReference>
<evidence type="ECO:0000256" key="2">
    <source>
        <dbReference type="ARBA" id="ARBA00013831"/>
    </source>
</evidence>
<evidence type="ECO:0000256" key="1">
    <source>
        <dbReference type="ARBA" id="ARBA00005791"/>
    </source>
</evidence>
<dbReference type="PANTHER" id="PTHR35891:SF2">
    <property type="entry name" value="THIOL:DISULFIDE INTERCHANGE PROTEIN DSBA"/>
    <property type="match status" value="1"/>
</dbReference>
<dbReference type="PANTHER" id="PTHR35891">
    <property type="entry name" value="THIOL:DISULFIDE INTERCHANGE PROTEIN DSBA"/>
    <property type="match status" value="1"/>
</dbReference>
<organism evidence="8 9">
    <name type="scientific">Sulfurivirga caldicuralii</name>
    <dbReference type="NCBI Taxonomy" id="364032"/>
    <lineage>
        <taxon>Bacteria</taxon>
        <taxon>Pseudomonadati</taxon>
        <taxon>Pseudomonadota</taxon>
        <taxon>Gammaproteobacteria</taxon>
        <taxon>Thiotrichales</taxon>
        <taxon>Piscirickettsiaceae</taxon>
        <taxon>Sulfurivirga</taxon>
    </lineage>
</organism>
<dbReference type="GO" id="GO:0016491">
    <property type="term" value="F:oxidoreductase activity"/>
    <property type="evidence" value="ECO:0007669"/>
    <property type="project" value="InterPro"/>
</dbReference>